<dbReference type="Proteomes" id="UP000199651">
    <property type="component" value="Unassembled WGS sequence"/>
</dbReference>
<dbReference type="InterPro" id="IPR000601">
    <property type="entry name" value="PKD_dom"/>
</dbReference>
<dbReference type="InterPro" id="IPR013320">
    <property type="entry name" value="ConA-like_dom_sf"/>
</dbReference>
<dbReference type="CDD" id="cd00063">
    <property type="entry name" value="FN3"/>
    <property type="match status" value="1"/>
</dbReference>
<gene>
    <name evidence="9" type="ORF">SAMN05192558_111154</name>
</gene>
<dbReference type="RefSeq" id="WP_091381759.1">
    <property type="nucleotide sequence ID" value="NZ_FNDV01000001.1"/>
</dbReference>
<dbReference type="PROSITE" id="PS50093">
    <property type="entry name" value="PKD"/>
    <property type="match status" value="1"/>
</dbReference>
<dbReference type="PANTHER" id="PTHR19328:SF13">
    <property type="entry name" value="HIPL1 PROTEIN"/>
    <property type="match status" value="1"/>
</dbReference>
<evidence type="ECO:0000256" key="6">
    <source>
        <dbReference type="SAM" id="SignalP"/>
    </source>
</evidence>
<organism evidence="9 10">
    <name type="scientific">Actinokineospora alba</name>
    <dbReference type="NCBI Taxonomy" id="504798"/>
    <lineage>
        <taxon>Bacteria</taxon>
        <taxon>Bacillati</taxon>
        <taxon>Actinomycetota</taxon>
        <taxon>Actinomycetes</taxon>
        <taxon>Pseudonocardiales</taxon>
        <taxon>Pseudonocardiaceae</taxon>
        <taxon>Actinokineospora</taxon>
    </lineage>
</organism>
<dbReference type="InterPro" id="IPR013783">
    <property type="entry name" value="Ig-like_fold"/>
</dbReference>
<dbReference type="GO" id="GO:0000272">
    <property type="term" value="P:polysaccharide catabolic process"/>
    <property type="evidence" value="ECO:0007669"/>
    <property type="project" value="UniProtKB-KW"/>
</dbReference>
<dbReference type="InterPro" id="IPR011041">
    <property type="entry name" value="Quinoprot_gluc/sorb_DH_b-prop"/>
</dbReference>
<dbReference type="SUPFAM" id="SSF50952">
    <property type="entry name" value="Soluble quinoprotein glucose dehydrogenase"/>
    <property type="match status" value="1"/>
</dbReference>
<accession>A0A1H0UGH7</accession>
<dbReference type="SMART" id="SM00060">
    <property type="entry name" value="FN3"/>
    <property type="match status" value="1"/>
</dbReference>
<keyword evidence="4" id="KW-0624">Polysaccharide degradation</keyword>
<dbReference type="InterPro" id="IPR012938">
    <property type="entry name" value="Glc/Sorbosone_DH"/>
</dbReference>
<dbReference type="SUPFAM" id="SSF49299">
    <property type="entry name" value="PKD domain"/>
    <property type="match status" value="1"/>
</dbReference>
<feature type="signal peptide" evidence="6">
    <location>
        <begin position="1"/>
        <end position="34"/>
    </location>
</feature>
<proteinExistence type="predicted"/>
<dbReference type="Pfam" id="PF07995">
    <property type="entry name" value="GSDH"/>
    <property type="match status" value="2"/>
</dbReference>
<dbReference type="Pfam" id="PF17957">
    <property type="entry name" value="Big_7"/>
    <property type="match status" value="1"/>
</dbReference>
<feature type="chain" id="PRO_5011507293" evidence="6">
    <location>
        <begin position="35"/>
        <end position="1368"/>
    </location>
</feature>
<evidence type="ECO:0000259" key="8">
    <source>
        <dbReference type="PROSITE" id="PS50853"/>
    </source>
</evidence>
<dbReference type="Pfam" id="PF00041">
    <property type="entry name" value="fn3"/>
    <property type="match status" value="1"/>
</dbReference>
<dbReference type="OrthoDB" id="159306at2"/>
<dbReference type="InterPro" id="IPR036116">
    <property type="entry name" value="FN3_sf"/>
</dbReference>
<dbReference type="Pfam" id="PF13385">
    <property type="entry name" value="Laminin_G_3"/>
    <property type="match status" value="2"/>
</dbReference>
<evidence type="ECO:0000256" key="4">
    <source>
        <dbReference type="ARBA" id="ARBA00023326"/>
    </source>
</evidence>
<evidence type="ECO:0000256" key="1">
    <source>
        <dbReference type="ARBA" id="ARBA00022729"/>
    </source>
</evidence>
<evidence type="ECO:0000256" key="2">
    <source>
        <dbReference type="ARBA" id="ARBA00023157"/>
    </source>
</evidence>
<keyword evidence="4" id="KW-0119">Carbohydrate metabolism</keyword>
<dbReference type="Gene3D" id="2.60.120.200">
    <property type="match status" value="2"/>
</dbReference>
<evidence type="ECO:0000259" key="7">
    <source>
        <dbReference type="PROSITE" id="PS50093"/>
    </source>
</evidence>
<dbReference type="PANTHER" id="PTHR19328">
    <property type="entry name" value="HEDGEHOG-INTERACTING PROTEIN"/>
    <property type="match status" value="1"/>
</dbReference>
<dbReference type="STRING" id="504798.SAMN05421871_101427"/>
<keyword evidence="3" id="KW-0378">Hydrolase</keyword>
<evidence type="ECO:0000313" key="9">
    <source>
        <dbReference type="EMBL" id="SDP64966.1"/>
    </source>
</evidence>
<dbReference type="Gene3D" id="2.60.40.10">
    <property type="entry name" value="Immunoglobulins"/>
    <property type="match status" value="3"/>
</dbReference>
<sequence>MRRTKIAAISTQLLLLCGLVPVAAVTLTAPIASAALPTGFSEQVVVSGLVQPMAVEFSPDGRVFVAEKSGLVKVFDGLADTSPTIFADLRTKVFNQHDRGLMSLVLSPTFPTDPSVYVLYAHDAVIGGTAPRWGTVNGTNDVCPNPPGETADGCVISGRLSKLNAAVPGGAEQVLVEDWCQQYPSHSVGDLAFGPDGFLYASAGDGASYNFVDWGQDGNPRNPCGDPPTGVGGVQTVPTAEGGALRSQDIQTMGDPLGLDGTVIRIDPATGQGAPGNPMAGHADPNARRVIANGLRNPFRFAMRPGTSEVWIGDVGWSTWEEIDRIANPTDGTVDNFGWPCKEGTAPNDGYNNGLTMCTRINNNTVPTVNPHYTYQHGQPVVSGDGCSTGTGSSISGAAFYNGGAYPDSYDGAYFFADYSRRCVWTMLAGAGGVPNPATRAVFQQGIFPVDLTVGPNGDMYFVDIALGQVKRFRFNAVNQPPVASIVANPSQGPLPLTVSFTAAASADPEGGPLTYAWDLDDDDIFDDATGPTTSRTYTTAGSYDAAVRVSDASGQTDIARTVVVAGSTPPTATINTPGTSFTWGVGDPIAFSGSATDAEDGPLPASALSWRVVLQHCVTIDACHEHTLVGFDGVASGQFEGPDHEYPAYLEIRMTARDSTGVETTVSRRLDPKVATVTVDSSPPGLTATVSGKSGTTPFTTQAILGSQVTLSTAEQQTLGTTTYAFQSWSDGGPRAHNITASNTTYTATFAPISGSDPTLVAAYSFDEGAGTTLTDRSGNGHTGTLAGPLWSAAGRYGGALSFDGVNDLVTVNDTAKLDLTTGMTLQAWVRPTTSTGWRTAMLKERPGGLTYALYPAGSNQPSGYISSGPDHAVNGPTTLPTATWSHLAMTYDGTTMRLYVNGTQVATTARNVAALTSTSPLRLGGNTVWGEYFSGLLDNVRIHSRALTAAEIAADRDIPVAGDTAPPTAPTGLTAQGSLGTATLSWTAATDNVAVTGYQVHRSTTSGFTPSAGTLITTVTGTGHTDQGLAAGTYHYRVIARDGAGNLSPPSAQASATVTADTTPPSVSISTPAAGSELAGMVQVMASAADSGGVAGVQLRLDGQPLGAEDTAVPYGTTWDTRLSTNGTHTLTAVARDSAGNTATSAPVTVTVSNTAAPPGAPVASYNFDEGSGTTLNDRTGKGHTGTLAGPLWSAAGRYGGALSFDGTNDLVTIADANDLDLTSAMTLEGWVRPAGSADWRTVLLKEQPGGLNYALYSDNAASRPAGYIRVGSSDRGVTGPSAVPQNAWTHLAMTYDGTTMRLYVNGTQVSTAAVTGAAATSTSALRIGGNAVWGEYFNGLIDDVRVYGRVLTQPEISTDMNTPIE</sequence>
<dbReference type="SUPFAM" id="SSF49899">
    <property type="entry name" value="Concanavalin A-like lectins/glucanases"/>
    <property type="match status" value="2"/>
</dbReference>
<feature type="region of interest" description="Disordered" evidence="5">
    <location>
        <begin position="1049"/>
        <end position="1068"/>
    </location>
</feature>
<feature type="compositionally biased region" description="Polar residues" evidence="5">
    <location>
        <begin position="1050"/>
        <end position="1068"/>
    </location>
</feature>
<dbReference type="InterPro" id="IPR003961">
    <property type="entry name" value="FN3_dom"/>
</dbReference>
<dbReference type="Gene3D" id="2.120.10.30">
    <property type="entry name" value="TolB, C-terminal domain"/>
    <property type="match status" value="1"/>
</dbReference>
<protein>
    <submittedName>
        <fullName evidence="9">Glucose/arabinose dehydrogenase, beta-propeller fold</fullName>
    </submittedName>
</protein>
<feature type="domain" description="Fibronectin type-III" evidence="8">
    <location>
        <begin position="968"/>
        <end position="1064"/>
    </location>
</feature>
<dbReference type="EMBL" id="FNJB01000011">
    <property type="protein sequence ID" value="SDP64966.1"/>
    <property type="molecule type" value="Genomic_DNA"/>
</dbReference>
<evidence type="ECO:0000256" key="3">
    <source>
        <dbReference type="ARBA" id="ARBA00023295"/>
    </source>
</evidence>
<dbReference type="SMART" id="SM00560">
    <property type="entry name" value="LamGL"/>
    <property type="match status" value="2"/>
</dbReference>
<dbReference type="Pfam" id="PF18911">
    <property type="entry name" value="PKD_4"/>
    <property type="match status" value="1"/>
</dbReference>
<keyword evidence="3" id="KW-0326">Glycosidase</keyword>
<feature type="domain" description="PKD" evidence="7">
    <location>
        <begin position="482"/>
        <end position="565"/>
    </location>
</feature>
<evidence type="ECO:0000313" key="10">
    <source>
        <dbReference type="Proteomes" id="UP000199651"/>
    </source>
</evidence>
<dbReference type="InterPro" id="IPR022409">
    <property type="entry name" value="PKD/Chitinase_dom"/>
</dbReference>
<dbReference type="PROSITE" id="PS50853">
    <property type="entry name" value="FN3"/>
    <property type="match status" value="1"/>
</dbReference>
<dbReference type="InterPro" id="IPR006558">
    <property type="entry name" value="LamG-like"/>
</dbReference>
<evidence type="ECO:0000256" key="5">
    <source>
        <dbReference type="SAM" id="MobiDB-lite"/>
    </source>
</evidence>
<keyword evidence="10" id="KW-1185">Reference proteome</keyword>
<reference evidence="10" key="1">
    <citation type="submission" date="2016-10" db="EMBL/GenBank/DDBJ databases">
        <authorList>
            <person name="Varghese N."/>
            <person name="Submissions S."/>
        </authorList>
    </citation>
    <scope>NUCLEOTIDE SEQUENCE [LARGE SCALE GENOMIC DNA]</scope>
    <source>
        <strain evidence="10">IBRC-M 10655</strain>
    </source>
</reference>
<dbReference type="InterPro" id="IPR011042">
    <property type="entry name" value="6-blade_b-propeller_TolB-like"/>
</dbReference>
<name>A0A1H0UGH7_9PSEU</name>
<keyword evidence="2" id="KW-1015">Disulfide bond</keyword>
<dbReference type="SMART" id="SM00089">
    <property type="entry name" value="PKD"/>
    <property type="match status" value="1"/>
</dbReference>
<keyword evidence="1 6" id="KW-0732">Signal</keyword>
<dbReference type="InterPro" id="IPR035986">
    <property type="entry name" value="PKD_dom_sf"/>
</dbReference>
<dbReference type="SUPFAM" id="SSF49265">
    <property type="entry name" value="Fibronectin type III"/>
    <property type="match status" value="1"/>
</dbReference>
<dbReference type="GO" id="GO:0016798">
    <property type="term" value="F:hydrolase activity, acting on glycosyl bonds"/>
    <property type="evidence" value="ECO:0007669"/>
    <property type="project" value="UniProtKB-KW"/>
</dbReference>